<feature type="domain" description="CASTOR ACT" evidence="2">
    <location>
        <begin position="401"/>
        <end position="464"/>
    </location>
</feature>
<feature type="region of interest" description="Disordered" evidence="1">
    <location>
        <begin position="240"/>
        <end position="261"/>
    </location>
</feature>
<name>A0A1E3PRH2_9ASCO</name>
<dbReference type="AlphaFoldDB" id="A0A1E3PRH2"/>
<evidence type="ECO:0000313" key="3">
    <source>
        <dbReference type="EMBL" id="ODQ68023.1"/>
    </source>
</evidence>
<proteinExistence type="predicted"/>
<reference evidence="3 4" key="1">
    <citation type="journal article" date="2016" name="Proc. Natl. Acad. Sci. U.S.A.">
        <title>Comparative genomics of biotechnologically important yeasts.</title>
        <authorList>
            <person name="Riley R."/>
            <person name="Haridas S."/>
            <person name="Wolfe K.H."/>
            <person name="Lopes M.R."/>
            <person name="Hittinger C.T."/>
            <person name="Goeker M."/>
            <person name="Salamov A.A."/>
            <person name="Wisecaver J.H."/>
            <person name="Long T.M."/>
            <person name="Calvey C.H."/>
            <person name="Aerts A.L."/>
            <person name="Barry K.W."/>
            <person name="Choi C."/>
            <person name="Clum A."/>
            <person name="Coughlan A.Y."/>
            <person name="Deshpande S."/>
            <person name="Douglass A.P."/>
            <person name="Hanson S.J."/>
            <person name="Klenk H.-P."/>
            <person name="LaButti K.M."/>
            <person name="Lapidus A."/>
            <person name="Lindquist E.A."/>
            <person name="Lipzen A.M."/>
            <person name="Meier-Kolthoff J.P."/>
            <person name="Ohm R.A."/>
            <person name="Otillar R.P."/>
            <person name="Pangilinan J.L."/>
            <person name="Peng Y."/>
            <person name="Rokas A."/>
            <person name="Rosa C.A."/>
            <person name="Scheuner C."/>
            <person name="Sibirny A.A."/>
            <person name="Slot J.C."/>
            <person name="Stielow J.B."/>
            <person name="Sun H."/>
            <person name="Kurtzman C.P."/>
            <person name="Blackwell M."/>
            <person name="Grigoriev I.V."/>
            <person name="Jeffries T.W."/>
        </authorList>
    </citation>
    <scope>NUCLEOTIDE SEQUENCE [LARGE SCALE GENOMIC DNA]</scope>
    <source>
        <strain evidence="3 4">DSM 6958</strain>
    </source>
</reference>
<dbReference type="Pfam" id="PF13840">
    <property type="entry name" value="ACT_7"/>
    <property type="match status" value="2"/>
</dbReference>
<protein>
    <recommendedName>
        <fullName evidence="2">CASTOR ACT domain-containing protein</fullName>
    </recommendedName>
</protein>
<keyword evidence="4" id="KW-1185">Reference proteome</keyword>
<dbReference type="OrthoDB" id="58529at2759"/>
<feature type="domain" description="CASTOR ACT" evidence="2">
    <location>
        <begin position="137"/>
        <end position="198"/>
    </location>
</feature>
<dbReference type="PANTHER" id="PTHR31131">
    <property type="entry name" value="CHROMOSOME 1, WHOLE GENOME SHOTGUN SEQUENCE"/>
    <property type="match status" value="1"/>
</dbReference>
<dbReference type="GO" id="GO:0006520">
    <property type="term" value="P:amino acid metabolic process"/>
    <property type="evidence" value="ECO:0007669"/>
    <property type="project" value="UniProtKB-ARBA"/>
</dbReference>
<dbReference type="InterPro" id="IPR051719">
    <property type="entry name" value="CASTOR_mTORC1"/>
</dbReference>
<evidence type="ECO:0000256" key="1">
    <source>
        <dbReference type="SAM" id="MobiDB-lite"/>
    </source>
</evidence>
<dbReference type="SUPFAM" id="SSF55021">
    <property type="entry name" value="ACT-like"/>
    <property type="match status" value="1"/>
</dbReference>
<dbReference type="STRING" id="857566.A0A1E3PRH2"/>
<evidence type="ECO:0000313" key="4">
    <source>
        <dbReference type="Proteomes" id="UP000095009"/>
    </source>
</evidence>
<dbReference type="EMBL" id="KV454406">
    <property type="protein sequence ID" value="ODQ68023.1"/>
    <property type="molecule type" value="Genomic_DNA"/>
</dbReference>
<accession>A0A1E3PRH2</accession>
<gene>
    <name evidence="3" type="ORF">NADFUDRAFT_63512</name>
</gene>
<organism evidence="3 4">
    <name type="scientific">Nadsonia fulvescens var. elongata DSM 6958</name>
    <dbReference type="NCBI Taxonomy" id="857566"/>
    <lineage>
        <taxon>Eukaryota</taxon>
        <taxon>Fungi</taxon>
        <taxon>Dikarya</taxon>
        <taxon>Ascomycota</taxon>
        <taxon>Saccharomycotina</taxon>
        <taxon>Dipodascomycetes</taxon>
        <taxon>Dipodascales</taxon>
        <taxon>Dipodascales incertae sedis</taxon>
        <taxon>Nadsonia</taxon>
    </lineage>
</organism>
<dbReference type="PANTHER" id="PTHR31131:SF6">
    <property type="entry name" value="CASTOR ACT DOMAIN-CONTAINING PROTEIN"/>
    <property type="match status" value="1"/>
</dbReference>
<dbReference type="InterPro" id="IPR027795">
    <property type="entry name" value="CASTOR_ACT_dom"/>
</dbReference>
<dbReference type="InterPro" id="IPR045865">
    <property type="entry name" value="ACT-like_dom_sf"/>
</dbReference>
<dbReference type="Gene3D" id="3.30.2130.10">
    <property type="entry name" value="VC0802-like"/>
    <property type="match status" value="2"/>
</dbReference>
<dbReference type="Proteomes" id="UP000095009">
    <property type="component" value="Unassembled WGS sequence"/>
</dbReference>
<evidence type="ECO:0000259" key="2">
    <source>
        <dbReference type="Pfam" id="PF13840"/>
    </source>
</evidence>
<feature type="compositionally biased region" description="Polar residues" evidence="1">
    <location>
        <begin position="249"/>
        <end position="261"/>
    </location>
</feature>
<sequence length="465" mass="51139">MSTQIQVHSTSLTLISFPIEAYTYFANSIIKVVHRSFEDSSVSALDDSVHSNFSCGNLRSSTASLASSCSLQPSNSSFSSHNQDNNTCVKRRTIPEFITVSITPIETTLICPTELFEELFNDEWFKLVSDLFHVKVIADHYFPIQVDGDGLNDSGSRVLELASPLSIAQVPIFFISTYFSDFILVPLREKDKVLSALKSKNFQLYFDDEFSTISIPLMTDSNTALSNTVKPLGFDSTPSTASVEGKTFPRQNSNDLLPQSAGSNRSPFDLHLNLNLGSGVSIITSSDFPAQTMNQNDSSSLPPFQQVTSDQQAFTLFSKYDVLPKIDTQTKLLITGARDTYDKVNENAINLSILKTLNNPPEYFSLTVSSFSGSSEIAFLIDEETAANQFPRDSLLGSKTDFFIPISFDLTNLPENSTGIVTGVASRLLNQNENIHMSYLSTALTGVVMVAQEDLDDAIMALQEN</sequence>
<dbReference type="GO" id="GO:0046394">
    <property type="term" value="P:carboxylic acid biosynthetic process"/>
    <property type="evidence" value="ECO:0007669"/>
    <property type="project" value="UniProtKB-ARBA"/>
</dbReference>